<keyword evidence="8" id="KW-0106">Calcium</keyword>
<keyword evidence="12 18" id="KW-0472">Membrane</keyword>
<dbReference type="Pfam" id="PF00520">
    <property type="entry name" value="Ion_trans"/>
    <property type="match status" value="1"/>
</dbReference>
<feature type="non-terminal residue" evidence="21">
    <location>
        <position position="1"/>
    </location>
</feature>
<dbReference type="GO" id="GO:0005891">
    <property type="term" value="C:voltage-gated calcium channel complex"/>
    <property type="evidence" value="ECO:0007669"/>
    <property type="project" value="InterPro"/>
</dbReference>
<dbReference type="SUPFAM" id="SSF81324">
    <property type="entry name" value="Voltage-gated potassium channels"/>
    <property type="match status" value="1"/>
</dbReference>
<evidence type="ECO:0000256" key="8">
    <source>
        <dbReference type="ARBA" id="ARBA00022837"/>
    </source>
</evidence>
<gene>
    <name evidence="21" type="primary">LOC103275282</name>
</gene>
<dbReference type="InterPro" id="IPR005447">
    <property type="entry name" value="VDCC_N_a1su"/>
</dbReference>
<evidence type="ECO:0000256" key="2">
    <source>
        <dbReference type="ARBA" id="ARBA00022448"/>
    </source>
</evidence>
<dbReference type="InterPro" id="IPR050599">
    <property type="entry name" value="VDCC_alpha-1_subunit"/>
</dbReference>
<evidence type="ECO:0000256" key="13">
    <source>
        <dbReference type="ARBA" id="ARBA00023157"/>
    </source>
</evidence>
<name>A0A3Q0DCC7_CARSF</name>
<dbReference type="PANTHER" id="PTHR45628">
    <property type="entry name" value="VOLTAGE-DEPENDENT CALCIUM CHANNEL TYPE A SUBUNIT ALPHA-1"/>
    <property type="match status" value="1"/>
</dbReference>
<keyword evidence="3" id="KW-0597">Phosphoprotein</keyword>
<organism evidence="20 21">
    <name type="scientific">Carlito syrichta</name>
    <name type="common">Philippine tarsier</name>
    <name type="synonym">Tarsius syrichta</name>
    <dbReference type="NCBI Taxonomy" id="1868482"/>
    <lineage>
        <taxon>Eukaryota</taxon>
        <taxon>Metazoa</taxon>
        <taxon>Chordata</taxon>
        <taxon>Craniata</taxon>
        <taxon>Vertebrata</taxon>
        <taxon>Euteleostomi</taxon>
        <taxon>Mammalia</taxon>
        <taxon>Eutheria</taxon>
        <taxon>Euarchontoglires</taxon>
        <taxon>Primates</taxon>
        <taxon>Haplorrhini</taxon>
        <taxon>Tarsiiformes</taxon>
        <taxon>Tarsiidae</taxon>
        <taxon>Carlito</taxon>
    </lineage>
</organism>
<dbReference type="AlphaFoldDB" id="A0A3Q0DCC7"/>
<keyword evidence="15" id="KW-0407">Ion channel</keyword>
<evidence type="ECO:0000256" key="18">
    <source>
        <dbReference type="SAM" id="Phobius"/>
    </source>
</evidence>
<reference evidence="21" key="1">
    <citation type="submission" date="2025-08" db="UniProtKB">
        <authorList>
            <consortium name="RefSeq"/>
        </authorList>
    </citation>
    <scope>IDENTIFICATION</scope>
</reference>
<keyword evidence="10 18" id="KW-1133">Transmembrane helix</keyword>
<evidence type="ECO:0000256" key="10">
    <source>
        <dbReference type="ARBA" id="ARBA00022989"/>
    </source>
</evidence>
<dbReference type="GO" id="GO:0098703">
    <property type="term" value="P:calcium ion import across plasma membrane"/>
    <property type="evidence" value="ECO:0007669"/>
    <property type="project" value="TreeGrafter"/>
</dbReference>
<dbReference type="Proteomes" id="UP000189704">
    <property type="component" value="Unplaced"/>
</dbReference>
<keyword evidence="5" id="KW-0107">Calcium channel</keyword>
<feature type="transmembrane region" description="Helical" evidence="18">
    <location>
        <begin position="193"/>
        <end position="212"/>
    </location>
</feature>
<dbReference type="KEGG" id="csyr:103275282"/>
<keyword evidence="9" id="KW-0851">Voltage-gated channel</keyword>
<dbReference type="GO" id="GO:0008331">
    <property type="term" value="F:high voltage-gated calcium channel activity"/>
    <property type="evidence" value="ECO:0007669"/>
    <property type="project" value="TreeGrafter"/>
</dbReference>
<keyword evidence="11" id="KW-0406">Ion transport</keyword>
<dbReference type="GO" id="GO:0043025">
    <property type="term" value="C:neuronal cell body"/>
    <property type="evidence" value="ECO:0007669"/>
    <property type="project" value="TreeGrafter"/>
</dbReference>
<evidence type="ECO:0000256" key="5">
    <source>
        <dbReference type="ARBA" id="ARBA00022673"/>
    </source>
</evidence>
<feature type="domain" description="Ion transport" evidence="19">
    <location>
        <begin position="122"/>
        <end position="249"/>
    </location>
</feature>
<sequence length="297" mass="32803">ELHGDLEAVGPVHTLPSTCLQKVEEQPEDADNQRNVTRMGSQPSDPGTAVHIPVTLTGPPGEATVVPSGNVDLESQAEGKKEVEAEDVMRSGPRPIVPYSSMFCLSPTNLLRRGCHYIVTMRYFEMVILVVIALSSIALAAEDPVRTDSPRNNALKYLDYIFTGVFTFEMVIKMIDLGLLLHPGAYFRDLWNILDFIVVSGALVAFAFSSFMGGSKGKDISTIKSLRVLRVLRPLKTIKRLPKLKVGVWSGGLEDALWMCVHACVCTRLQYTSVRESSQTVYPCEEDRPLRSKPPPE</sequence>
<keyword evidence="20" id="KW-1185">Reference proteome</keyword>
<dbReference type="GO" id="GO:0045202">
    <property type="term" value="C:synapse"/>
    <property type="evidence" value="ECO:0007669"/>
    <property type="project" value="GOC"/>
</dbReference>
<dbReference type="GO" id="GO:0007268">
    <property type="term" value="P:chemical synaptic transmission"/>
    <property type="evidence" value="ECO:0007669"/>
    <property type="project" value="TreeGrafter"/>
</dbReference>
<evidence type="ECO:0000256" key="4">
    <source>
        <dbReference type="ARBA" id="ARBA00022568"/>
    </source>
</evidence>
<dbReference type="InterPro" id="IPR027359">
    <property type="entry name" value="Volt_channel_dom_sf"/>
</dbReference>
<protein>
    <submittedName>
        <fullName evidence="21">Voltage-dependent N-type calcium channel subunit alpha-1B-like</fullName>
    </submittedName>
</protein>
<keyword evidence="13" id="KW-1015">Disulfide bond</keyword>
<evidence type="ECO:0000313" key="20">
    <source>
        <dbReference type="Proteomes" id="UP000189704"/>
    </source>
</evidence>
<evidence type="ECO:0000313" key="21">
    <source>
        <dbReference type="RefSeq" id="XP_021561659.1"/>
    </source>
</evidence>
<evidence type="ECO:0000256" key="11">
    <source>
        <dbReference type="ARBA" id="ARBA00023065"/>
    </source>
</evidence>
<dbReference type="OrthoDB" id="431720at2759"/>
<evidence type="ECO:0000256" key="1">
    <source>
        <dbReference type="ARBA" id="ARBA00004141"/>
    </source>
</evidence>
<evidence type="ECO:0000256" key="3">
    <source>
        <dbReference type="ARBA" id="ARBA00022553"/>
    </source>
</evidence>
<evidence type="ECO:0000256" key="15">
    <source>
        <dbReference type="ARBA" id="ARBA00023303"/>
    </source>
</evidence>
<evidence type="ECO:0000256" key="16">
    <source>
        <dbReference type="ARBA" id="ARBA00036634"/>
    </source>
</evidence>
<evidence type="ECO:0000256" key="12">
    <source>
        <dbReference type="ARBA" id="ARBA00023136"/>
    </source>
</evidence>
<keyword evidence="7" id="KW-0677">Repeat</keyword>
<evidence type="ECO:0000256" key="7">
    <source>
        <dbReference type="ARBA" id="ARBA00022737"/>
    </source>
</evidence>
<keyword evidence="14" id="KW-0325">Glycoprotein</keyword>
<dbReference type="RefSeq" id="XP_021561659.1">
    <property type="nucleotide sequence ID" value="XM_021705984.1"/>
</dbReference>
<feature type="transmembrane region" description="Helical" evidence="18">
    <location>
        <begin position="161"/>
        <end position="181"/>
    </location>
</feature>
<evidence type="ECO:0000256" key="17">
    <source>
        <dbReference type="SAM" id="MobiDB-lite"/>
    </source>
</evidence>
<dbReference type="GeneID" id="103275282"/>
<feature type="region of interest" description="Disordered" evidence="17">
    <location>
        <begin position="22"/>
        <end position="51"/>
    </location>
</feature>
<keyword evidence="4" id="KW-0109">Calcium transport</keyword>
<dbReference type="InterPro" id="IPR005821">
    <property type="entry name" value="Ion_trans_dom"/>
</dbReference>
<evidence type="ECO:0000259" key="19">
    <source>
        <dbReference type="Pfam" id="PF00520"/>
    </source>
</evidence>
<dbReference type="Gene3D" id="1.20.120.350">
    <property type="entry name" value="Voltage-gated potassium channels. Chain C"/>
    <property type="match status" value="1"/>
</dbReference>
<evidence type="ECO:0000256" key="9">
    <source>
        <dbReference type="ARBA" id="ARBA00022882"/>
    </source>
</evidence>
<dbReference type="PRINTS" id="PR01631">
    <property type="entry name" value="NVDCCALPHA1"/>
</dbReference>
<proteinExistence type="predicted"/>
<evidence type="ECO:0000256" key="6">
    <source>
        <dbReference type="ARBA" id="ARBA00022692"/>
    </source>
</evidence>
<comment type="subcellular location">
    <subcellularLocation>
        <location evidence="1">Membrane</location>
        <topology evidence="1">Multi-pass membrane protein</topology>
    </subcellularLocation>
</comment>
<accession>A0A3Q0DCC7</accession>
<dbReference type="FunFam" id="1.20.120.350:FF:000011">
    <property type="entry name" value="Voltage-dependent N-type calcium channel subunit alpha"/>
    <property type="match status" value="1"/>
</dbReference>
<feature type="transmembrane region" description="Helical" evidence="18">
    <location>
        <begin position="123"/>
        <end position="141"/>
    </location>
</feature>
<keyword evidence="6 18" id="KW-0812">Transmembrane</keyword>
<keyword evidence="2" id="KW-0813">Transport</keyword>
<comment type="catalytic activity">
    <reaction evidence="16">
        <text>Ca(2+)(in) = Ca(2+)(out)</text>
        <dbReference type="Rhea" id="RHEA:29671"/>
        <dbReference type="ChEBI" id="CHEBI:29108"/>
    </reaction>
</comment>
<dbReference type="PANTHER" id="PTHR45628:SF6">
    <property type="entry name" value="VOLTAGE-DEPENDENT N-TYPE CALCIUM CHANNEL SUBUNIT ALPHA-1B"/>
    <property type="match status" value="1"/>
</dbReference>
<evidence type="ECO:0000256" key="14">
    <source>
        <dbReference type="ARBA" id="ARBA00023180"/>
    </source>
</evidence>
<feature type="compositionally biased region" description="Polar residues" evidence="17">
    <location>
        <begin position="33"/>
        <end position="45"/>
    </location>
</feature>